<sequence>MGTGEIRARLGYSRQWTQRIIDRDDFPAPGYVLGGRRVWLASEVEGWIRKHRPDLAKEPGEEGE</sequence>
<dbReference type="Gene3D" id="1.10.238.160">
    <property type="match status" value="1"/>
</dbReference>
<evidence type="ECO:0000313" key="1">
    <source>
        <dbReference type="EMBL" id="PRX07335.1"/>
    </source>
</evidence>
<protein>
    <recommendedName>
        <fullName evidence="3">AlpA family transcriptional regulator</fullName>
    </recommendedName>
</protein>
<dbReference type="OrthoDB" id="3400183at2"/>
<dbReference type="Proteomes" id="UP000239415">
    <property type="component" value="Unassembled WGS sequence"/>
</dbReference>
<keyword evidence="2" id="KW-1185">Reference proteome</keyword>
<accession>A0A2T0JIA6</accession>
<proteinExistence type="predicted"/>
<evidence type="ECO:0000313" key="2">
    <source>
        <dbReference type="Proteomes" id="UP000239415"/>
    </source>
</evidence>
<dbReference type="EMBL" id="PVMZ01000042">
    <property type="protein sequence ID" value="PRX07335.1"/>
    <property type="molecule type" value="Genomic_DNA"/>
</dbReference>
<dbReference type="AlphaFoldDB" id="A0A2T0JIA6"/>
<name>A0A2T0JIA6_9ACTN</name>
<evidence type="ECO:0008006" key="3">
    <source>
        <dbReference type="Google" id="ProtNLM"/>
    </source>
</evidence>
<organism evidence="1 2">
    <name type="scientific">Actinoplanes italicus</name>
    <dbReference type="NCBI Taxonomy" id="113567"/>
    <lineage>
        <taxon>Bacteria</taxon>
        <taxon>Bacillati</taxon>
        <taxon>Actinomycetota</taxon>
        <taxon>Actinomycetes</taxon>
        <taxon>Micromonosporales</taxon>
        <taxon>Micromonosporaceae</taxon>
        <taxon>Actinoplanes</taxon>
    </lineage>
</organism>
<reference evidence="1 2" key="1">
    <citation type="submission" date="2018-03" db="EMBL/GenBank/DDBJ databases">
        <title>Genomic Encyclopedia of Archaeal and Bacterial Type Strains, Phase II (KMG-II): from individual species to whole genera.</title>
        <authorList>
            <person name="Goeker M."/>
        </authorList>
    </citation>
    <scope>NUCLEOTIDE SEQUENCE [LARGE SCALE GENOMIC DNA]</scope>
    <source>
        <strain evidence="1 2">DSM 43146</strain>
    </source>
</reference>
<gene>
    <name evidence="1" type="ORF">CLV67_14210</name>
</gene>
<comment type="caution">
    <text evidence="1">The sequence shown here is derived from an EMBL/GenBank/DDBJ whole genome shotgun (WGS) entry which is preliminary data.</text>
</comment>